<organism evidence="1">
    <name type="scientific">Tanacetum cinerariifolium</name>
    <name type="common">Dalmatian daisy</name>
    <name type="synonym">Chrysanthemum cinerariifolium</name>
    <dbReference type="NCBI Taxonomy" id="118510"/>
    <lineage>
        <taxon>Eukaryota</taxon>
        <taxon>Viridiplantae</taxon>
        <taxon>Streptophyta</taxon>
        <taxon>Embryophyta</taxon>
        <taxon>Tracheophyta</taxon>
        <taxon>Spermatophyta</taxon>
        <taxon>Magnoliopsida</taxon>
        <taxon>eudicotyledons</taxon>
        <taxon>Gunneridae</taxon>
        <taxon>Pentapetalae</taxon>
        <taxon>asterids</taxon>
        <taxon>campanulids</taxon>
        <taxon>Asterales</taxon>
        <taxon>Asteraceae</taxon>
        <taxon>Asteroideae</taxon>
        <taxon>Anthemideae</taxon>
        <taxon>Anthemidinae</taxon>
        <taxon>Tanacetum</taxon>
    </lineage>
</organism>
<accession>A0A699VH25</accession>
<sequence length="144" mass="14876">RKDHGTSSGTSVGGKSRSALQRLLAGSMLNAEVRVAIIPTLSFVTASVSTTPVRVEIILTLTNVVEAEVDSLVRSSVPIMTTVTTITSTVDPTLVAKEKLVKLSPFSDGSSSAGGTNPTTSVFSDLTGSDFLVGVIRTVINPDA</sequence>
<gene>
    <name evidence="1" type="ORF">Tci_905368</name>
</gene>
<comment type="caution">
    <text evidence="1">The sequence shown here is derived from an EMBL/GenBank/DDBJ whole genome shotgun (WGS) entry which is preliminary data.</text>
</comment>
<feature type="non-terminal residue" evidence="1">
    <location>
        <position position="144"/>
    </location>
</feature>
<evidence type="ECO:0000313" key="1">
    <source>
        <dbReference type="EMBL" id="GFD33399.1"/>
    </source>
</evidence>
<protein>
    <submittedName>
        <fullName evidence="1">Uncharacterized protein</fullName>
    </submittedName>
</protein>
<proteinExistence type="predicted"/>
<reference evidence="1" key="1">
    <citation type="journal article" date="2019" name="Sci. Rep.">
        <title>Draft genome of Tanacetum cinerariifolium, the natural source of mosquito coil.</title>
        <authorList>
            <person name="Yamashiro T."/>
            <person name="Shiraishi A."/>
            <person name="Satake H."/>
            <person name="Nakayama K."/>
        </authorList>
    </citation>
    <scope>NUCLEOTIDE SEQUENCE</scope>
</reference>
<dbReference type="EMBL" id="BKCJ011434967">
    <property type="protein sequence ID" value="GFD33399.1"/>
    <property type="molecule type" value="Genomic_DNA"/>
</dbReference>
<name>A0A699VH25_TANCI</name>
<feature type="non-terminal residue" evidence="1">
    <location>
        <position position="1"/>
    </location>
</feature>
<dbReference type="AlphaFoldDB" id="A0A699VH25"/>